<dbReference type="EMBL" id="JAVNWW010000001">
    <property type="protein sequence ID" value="MDU0808480.1"/>
    <property type="molecule type" value="Genomic_DNA"/>
</dbReference>
<evidence type="ECO:0000259" key="8">
    <source>
        <dbReference type="Pfam" id="PF12804"/>
    </source>
</evidence>
<keyword evidence="10" id="KW-1185">Reference proteome</keyword>
<evidence type="ECO:0000256" key="2">
    <source>
        <dbReference type="ARBA" id="ARBA00022679"/>
    </source>
</evidence>
<name>A0ABU3TRI9_9BACT</name>
<dbReference type="InterPro" id="IPR025877">
    <property type="entry name" value="MobA-like_NTP_Trfase"/>
</dbReference>
<evidence type="ECO:0000256" key="3">
    <source>
        <dbReference type="ARBA" id="ARBA00022723"/>
    </source>
</evidence>
<evidence type="ECO:0000313" key="9">
    <source>
        <dbReference type="EMBL" id="MDU0808480.1"/>
    </source>
</evidence>
<keyword evidence="7" id="KW-0501">Molybdenum cofactor biosynthesis</keyword>
<evidence type="ECO:0000256" key="7">
    <source>
        <dbReference type="ARBA" id="ARBA00023150"/>
    </source>
</evidence>
<keyword evidence="3" id="KW-0479">Metal-binding</keyword>
<comment type="caution">
    <text evidence="9">The sequence shown here is derived from an EMBL/GenBank/DDBJ whole genome shotgun (WGS) entry which is preliminary data.</text>
</comment>
<keyword evidence="9" id="KW-0548">Nucleotidyltransferase</keyword>
<keyword evidence="6" id="KW-0342">GTP-binding</keyword>
<evidence type="ECO:0000313" key="10">
    <source>
        <dbReference type="Proteomes" id="UP001249959"/>
    </source>
</evidence>
<keyword evidence="5" id="KW-0460">Magnesium</keyword>
<dbReference type="PANTHER" id="PTHR19136">
    <property type="entry name" value="MOLYBDENUM COFACTOR GUANYLYLTRANSFERASE"/>
    <property type="match status" value="1"/>
</dbReference>
<dbReference type="CDD" id="cd02503">
    <property type="entry name" value="MobA"/>
    <property type="match status" value="1"/>
</dbReference>
<evidence type="ECO:0000256" key="1">
    <source>
        <dbReference type="ARBA" id="ARBA00022490"/>
    </source>
</evidence>
<keyword evidence="2 9" id="KW-0808">Transferase</keyword>
<gene>
    <name evidence="9" type="ORF">PQG45_05460</name>
</gene>
<proteinExistence type="predicted"/>
<organism evidence="9 10">
    <name type="scientific">Aquirufa regiilacus</name>
    <dbReference type="NCBI Taxonomy" id="3024868"/>
    <lineage>
        <taxon>Bacteria</taxon>
        <taxon>Pseudomonadati</taxon>
        <taxon>Bacteroidota</taxon>
        <taxon>Cytophagia</taxon>
        <taxon>Cytophagales</taxon>
        <taxon>Flectobacillaceae</taxon>
        <taxon>Aquirufa</taxon>
    </lineage>
</organism>
<evidence type="ECO:0000256" key="6">
    <source>
        <dbReference type="ARBA" id="ARBA00023134"/>
    </source>
</evidence>
<dbReference type="PANTHER" id="PTHR19136:SF81">
    <property type="entry name" value="MOLYBDENUM COFACTOR GUANYLYLTRANSFERASE"/>
    <property type="match status" value="1"/>
</dbReference>
<evidence type="ECO:0000256" key="5">
    <source>
        <dbReference type="ARBA" id="ARBA00022842"/>
    </source>
</evidence>
<dbReference type="InterPro" id="IPR029044">
    <property type="entry name" value="Nucleotide-diphossugar_trans"/>
</dbReference>
<dbReference type="Pfam" id="PF12804">
    <property type="entry name" value="NTP_transf_3"/>
    <property type="match status" value="1"/>
</dbReference>
<dbReference type="GO" id="GO:0061603">
    <property type="term" value="F:molybdenum cofactor guanylyltransferase activity"/>
    <property type="evidence" value="ECO:0007669"/>
    <property type="project" value="UniProtKB-EC"/>
</dbReference>
<feature type="domain" description="MobA-like NTP transferase" evidence="8">
    <location>
        <begin position="3"/>
        <end position="157"/>
    </location>
</feature>
<dbReference type="InterPro" id="IPR013482">
    <property type="entry name" value="Molybde_CF_guanTrfase"/>
</dbReference>
<evidence type="ECO:0000256" key="4">
    <source>
        <dbReference type="ARBA" id="ARBA00022741"/>
    </source>
</evidence>
<keyword evidence="1" id="KW-0963">Cytoplasm</keyword>
<dbReference type="Proteomes" id="UP001249959">
    <property type="component" value="Unassembled WGS sequence"/>
</dbReference>
<protein>
    <submittedName>
        <fullName evidence="9">Molybdenum cofactor guanylyltransferase</fullName>
        <ecNumber evidence="9">2.7.7.77</ecNumber>
    </submittedName>
</protein>
<dbReference type="RefSeq" id="WP_130897039.1">
    <property type="nucleotide sequence ID" value="NZ_JARDXH010000008.1"/>
</dbReference>
<dbReference type="SUPFAM" id="SSF53448">
    <property type="entry name" value="Nucleotide-diphospho-sugar transferases"/>
    <property type="match status" value="1"/>
</dbReference>
<keyword evidence="4" id="KW-0547">Nucleotide-binding</keyword>
<dbReference type="Gene3D" id="3.90.550.10">
    <property type="entry name" value="Spore Coat Polysaccharide Biosynthesis Protein SpsA, Chain A"/>
    <property type="match status" value="1"/>
</dbReference>
<accession>A0ABU3TRI9</accession>
<sequence>MIGLLMAGGASTRMGTDKGLLLDKAGKLWAKKTFELLEKGNLSCFVSLNSSQLDTYQAHFSIKSLVIDNSKIPVKGPLLGILSVHQQFPKEDLFALATDLPYLSFAQIERLLVFREQNPKRGIWVYRSHKGPEPLCAIYSARILAQILSAPPQKFSLTALLDQFPTAYLPILPEEMDNFENVNFPIYGKSL</sequence>
<reference evidence="9 10" key="1">
    <citation type="submission" date="2023-09" db="EMBL/GenBank/DDBJ databases">
        <title>Aquirufa genomes.</title>
        <authorList>
            <person name="Pitt A."/>
        </authorList>
    </citation>
    <scope>NUCLEOTIDE SEQUENCE [LARGE SCALE GENOMIC DNA]</scope>
    <source>
        <strain evidence="9 10">LEOWEIH-7C</strain>
    </source>
</reference>
<dbReference type="EC" id="2.7.7.77" evidence="9"/>